<name>A0A3N4NTW9_9FLAO</name>
<evidence type="ECO:0000313" key="2">
    <source>
        <dbReference type="Proteomes" id="UP000270856"/>
    </source>
</evidence>
<dbReference type="EMBL" id="RPFJ01000003">
    <property type="protein sequence ID" value="RPD99604.1"/>
    <property type="molecule type" value="Genomic_DNA"/>
</dbReference>
<dbReference type="OrthoDB" id="1491885at2"/>
<reference evidence="1 2" key="1">
    <citation type="submission" date="2018-11" db="EMBL/GenBank/DDBJ databases">
        <title>Aureibaculum marinum gen. nov., sp. nov., a member of the family Flavobacteriaceae isolated from the Bohai Sea.</title>
        <authorList>
            <person name="Ji X."/>
        </authorList>
    </citation>
    <scope>NUCLEOTIDE SEQUENCE [LARGE SCALE GENOMIC DNA]</scope>
    <source>
        <strain evidence="1 2">BH-SD17</strain>
    </source>
</reference>
<comment type="caution">
    <text evidence="1">The sequence shown here is derived from an EMBL/GenBank/DDBJ whole genome shotgun (WGS) entry which is preliminary data.</text>
</comment>
<dbReference type="Proteomes" id="UP000270856">
    <property type="component" value="Unassembled WGS sequence"/>
</dbReference>
<evidence type="ECO:0000313" key="1">
    <source>
        <dbReference type="EMBL" id="RPD99604.1"/>
    </source>
</evidence>
<keyword evidence="2" id="KW-1185">Reference proteome</keyword>
<dbReference type="Pfam" id="PF14127">
    <property type="entry name" value="DUF4294"/>
    <property type="match status" value="1"/>
</dbReference>
<gene>
    <name evidence="1" type="ORF">EGM88_03410</name>
</gene>
<accession>A0A3N4NTW9</accession>
<dbReference type="InterPro" id="IPR025636">
    <property type="entry name" value="DUF4294"/>
</dbReference>
<organism evidence="1 2">
    <name type="scientific">Aureibaculum marinum</name>
    <dbReference type="NCBI Taxonomy" id="2487930"/>
    <lineage>
        <taxon>Bacteria</taxon>
        <taxon>Pseudomonadati</taxon>
        <taxon>Bacteroidota</taxon>
        <taxon>Flavobacteriia</taxon>
        <taxon>Flavobacteriales</taxon>
        <taxon>Flavobacteriaceae</taxon>
        <taxon>Aureibaculum</taxon>
    </lineage>
</organism>
<dbReference type="AlphaFoldDB" id="A0A3N4NTW9"/>
<protein>
    <submittedName>
        <fullName evidence="1">DUF4294 domain-containing protein</fullName>
    </submittedName>
</protein>
<sequence>MKHFFIILLFLSSSLIEAQSVKKDTIIGDKILIEGDSIMFTLDDVIVLSKLKFNSTKEQRYYYWYWKKVHNAYPYAKLAAERLLQLNEQLKKIRSKRKRKKHIKKMQNYMEDEFAEKLKKMTRTEGRILIKLIHRQTGLTTFELIKEYRSGWNAFWYNSTAGLFKLSLKSEYHPESKAIDFLIEDILQRSFIQGNLERQEARLKIDYLDLVPKYKDIDIVEVINNRDK</sequence>
<dbReference type="RefSeq" id="WP_123896569.1">
    <property type="nucleotide sequence ID" value="NZ_RPFJ01000003.1"/>
</dbReference>
<proteinExistence type="predicted"/>